<evidence type="ECO:0000259" key="6">
    <source>
        <dbReference type="Pfam" id="PF02650"/>
    </source>
</evidence>
<protein>
    <recommendedName>
        <fullName evidence="4">Probable cell division protein WhiA</fullName>
    </recommendedName>
</protein>
<keyword evidence="2 4" id="KW-0238">DNA-binding</keyword>
<proteinExistence type="inferred from homology"/>
<keyword evidence="9" id="KW-1185">Reference proteome</keyword>
<sequence length="261" mass="28208">MLGGIEAKYQAARSAKQMAFFIELPLPRGMEGSFAQPAARACPEAPCDRKAMLRGMFMGCGSVNAPSARYHLELVLPTQGWASSLIRILHEHGVRAGVVERAGHHVLYLKDGDGIVRTLSLMGASRGVMEFENIRVVREVSGQVNRRLNFETANIDKTIGSAMRQVAAIGELERTGRLDGLSLALQEMAHARRANPEMNLNELAQRMRLSKSAVNHRLRRLVEMAEGASVDGEQDGHDHGQVDGQAAPAGPLPAGLGSRSA</sequence>
<evidence type="ECO:0000256" key="3">
    <source>
        <dbReference type="ARBA" id="ARBA00023306"/>
    </source>
</evidence>
<reference evidence="8" key="1">
    <citation type="submission" date="2020-10" db="EMBL/GenBank/DDBJ databases">
        <title>Ca. Dormibacterota MAGs.</title>
        <authorList>
            <person name="Montgomery K."/>
        </authorList>
    </citation>
    <scope>NUCLEOTIDE SEQUENCE [LARGE SCALE GENOMIC DNA]</scope>
    <source>
        <strain evidence="8">SC8812_S17_10</strain>
    </source>
</reference>
<comment type="caution">
    <text evidence="8">The sequence shown here is derived from an EMBL/GenBank/DDBJ whole genome shotgun (WGS) entry which is preliminary data.</text>
</comment>
<name>A0A934K3P9_9BACT</name>
<dbReference type="Gene3D" id="3.10.28.10">
    <property type="entry name" value="Homing endonucleases"/>
    <property type="match status" value="1"/>
</dbReference>
<evidence type="ECO:0000259" key="7">
    <source>
        <dbReference type="Pfam" id="PF14527"/>
    </source>
</evidence>
<dbReference type="InterPro" id="IPR003802">
    <property type="entry name" value="Sporulation_regulator_WhiA"/>
</dbReference>
<dbReference type="Pfam" id="PF02650">
    <property type="entry name" value="HTH_WhiA"/>
    <property type="match status" value="1"/>
</dbReference>
<dbReference type="GO" id="GO:0051301">
    <property type="term" value="P:cell division"/>
    <property type="evidence" value="ECO:0007669"/>
    <property type="project" value="UniProtKB-UniRule"/>
</dbReference>
<dbReference type="NCBIfam" id="TIGR00647">
    <property type="entry name" value="DNA_bind_WhiA"/>
    <property type="match status" value="1"/>
</dbReference>
<dbReference type="GO" id="GO:0003677">
    <property type="term" value="F:DNA binding"/>
    <property type="evidence" value="ECO:0007669"/>
    <property type="project" value="UniProtKB-UniRule"/>
</dbReference>
<dbReference type="PANTHER" id="PTHR37307:SF1">
    <property type="entry name" value="CELL DIVISION PROTEIN WHIA-RELATED"/>
    <property type="match status" value="1"/>
</dbReference>
<dbReference type="EMBL" id="JAEKNR010000083">
    <property type="protein sequence ID" value="MBJ7597880.1"/>
    <property type="molecule type" value="Genomic_DNA"/>
</dbReference>
<feature type="domain" description="WhiA LAGLIDADG-like" evidence="7">
    <location>
        <begin position="50"/>
        <end position="140"/>
    </location>
</feature>
<evidence type="ECO:0000256" key="1">
    <source>
        <dbReference type="ARBA" id="ARBA00022618"/>
    </source>
</evidence>
<dbReference type="AlphaFoldDB" id="A0A934K3P9"/>
<dbReference type="Proteomes" id="UP000612893">
    <property type="component" value="Unassembled WGS sequence"/>
</dbReference>
<gene>
    <name evidence="4 8" type="primary">whiA</name>
    <name evidence="8" type="ORF">JF922_07310</name>
</gene>
<dbReference type="RefSeq" id="WP_338200458.1">
    <property type="nucleotide sequence ID" value="NZ_JAEKNR010000083.1"/>
</dbReference>
<dbReference type="SUPFAM" id="SSF55608">
    <property type="entry name" value="Homing endonucleases"/>
    <property type="match status" value="1"/>
</dbReference>
<comment type="similarity">
    <text evidence="4">Belongs to the WhiA family.</text>
</comment>
<evidence type="ECO:0000256" key="5">
    <source>
        <dbReference type="SAM" id="MobiDB-lite"/>
    </source>
</evidence>
<dbReference type="PANTHER" id="PTHR37307">
    <property type="entry name" value="CELL DIVISION PROTEIN WHIA-RELATED"/>
    <property type="match status" value="1"/>
</dbReference>
<accession>A0A934K3P9</accession>
<organism evidence="8 9">
    <name type="scientific">Candidatus Nephthysia bennettiae</name>
    <dbReference type="NCBI Taxonomy" id="3127016"/>
    <lineage>
        <taxon>Bacteria</taxon>
        <taxon>Bacillati</taxon>
        <taxon>Candidatus Dormiibacterota</taxon>
        <taxon>Candidatus Dormibacteria</taxon>
        <taxon>Candidatus Dormibacterales</taxon>
        <taxon>Candidatus Dormibacteraceae</taxon>
        <taxon>Candidatus Nephthysia</taxon>
    </lineage>
</organism>
<dbReference type="InterPro" id="IPR039518">
    <property type="entry name" value="WhiA_LAGLIDADG_dom"/>
</dbReference>
<dbReference type="InterPro" id="IPR036388">
    <property type="entry name" value="WH-like_DNA-bd_sf"/>
</dbReference>
<feature type="domain" description="Sporulation regulator WhiA C-terminal" evidence="6">
    <location>
        <begin position="144"/>
        <end position="225"/>
    </location>
</feature>
<evidence type="ECO:0000313" key="9">
    <source>
        <dbReference type="Proteomes" id="UP000612893"/>
    </source>
</evidence>
<dbReference type="HAMAP" id="MF_01420">
    <property type="entry name" value="HTH_type_WhiA"/>
    <property type="match status" value="1"/>
</dbReference>
<evidence type="ECO:0000256" key="4">
    <source>
        <dbReference type="HAMAP-Rule" id="MF_01420"/>
    </source>
</evidence>
<feature type="compositionally biased region" description="Low complexity" evidence="5">
    <location>
        <begin position="246"/>
        <end position="261"/>
    </location>
</feature>
<evidence type="ECO:0000313" key="8">
    <source>
        <dbReference type="EMBL" id="MBJ7597880.1"/>
    </source>
</evidence>
<dbReference type="Pfam" id="PF14527">
    <property type="entry name" value="LAGLIDADG_WhiA"/>
    <property type="match status" value="1"/>
</dbReference>
<dbReference type="GO" id="GO:0043937">
    <property type="term" value="P:regulation of sporulation"/>
    <property type="evidence" value="ECO:0007669"/>
    <property type="project" value="InterPro"/>
</dbReference>
<keyword evidence="3 4" id="KW-0131">Cell cycle</keyword>
<comment type="function">
    <text evidence="4">Involved in cell division and chromosome segregation.</text>
</comment>
<evidence type="ECO:0000256" key="2">
    <source>
        <dbReference type="ARBA" id="ARBA00023125"/>
    </source>
</evidence>
<feature type="region of interest" description="Disordered" evidence="5">
    <location>
        <begin position="229"/>
        <end position="261"/>
    </location>
</feature>
<dbReference type="InterPro" id="IPR027434">
    <property type="entry name" value="Homing_endonucl"/>
</dbReference>
<keyword evidence="1 4" id="KW-0132">Cell division</keyword>
<dbReference type="InterPro" id="IPR023054">
    <property type="entry name" value="Sporulation_regulator_WhiA_C"/>
</dbReference>
<dbReference type="Gene3D" id="1.10.10.10">
    <property type="entry name" value="Winged helix-like DNA-binding domain superfamily/Winged helix DNA-binding domain"/>
    <property type="match status" value="1"/>
</dbReference>